<evidence type="ECO:0008006" key="3">
    <source>
        <dbReference type="Google" id="ProtNLM"/>
    </source>
</evidence>
<evidence type="ECO:0000313" key="2">
    <source>
        <dbReference type="Proteomes" id="UP000630805"/>
    </source>
</evidence>
<keyword evidence="2" id="KW-1185">Reference proteome</keyword>
<evidence type="ECO:0000313" key="1">
    <source>
        <dbReference type="EMBL" id="NVO58258.1"/>
    </source>
</evidence>
<sequence length="714" mass="77777">MNRITPDALYELLPAVHRLRDADEGEPLRQLISVLAREGAVVEENIEQLFDNLFIETCAPWAVPYIGGTIGYRTLYQVEGLPVGNRSEVAHLIGYRRRKGTAAVLEQLARDVTGWPARVVEYFERVATCQHMNHIRPDHHATPDLHDPLDFEALGGAFDYVTRSIDVRSIEQSDGRSSVGGRHNLPNVGLHLWRLLPFTHTNVPTTRIGPRRFLFDPLGAPRQLVNRPEAEESIRTLAQPVNVPGAVTRRALHADPALYYPRAFEIFVNNAAVPVEDIVACDLSNDGAVWNHSPHVDPLGPDVRVDPELGRIAFRNANPGDVRVTYRTAFPALIGGGEYNRAADLVNPPGLQMVEISDPTTDLDAELAQIQDGGVLVLTANEVFTAPTTLTVDSGAQVIVRAADGVRPILRATQPLLISGGADARVTLDGLTLDGVAPAAPSVSVDPDPAGEMLTGITLRHMTLIPGQGFTRTGAPVAPEAVSLAITATGVEVLIDRSVTGRIEMADTVNAEIRDSIVDAAAAESIDSAEVRAIWGLNSDDPAGALTIIASTVIGQVFARAFPLVSDSILFARSETDPPVRAMRRQEGCMRFSFVPRGSITPRRYRCQPQLAIDQAIEAREIEIGGPLSDAERDLIAGRIARWLVPVFTALSASAPAYAQLHLMRPREIARGASDESEMGVYHQLFQPQRETNLRLRLEEFLRFGLEAGLFFET</sequence>
<name>A0ABX2PVP1_9RHOB</name>
<reference evidence="1 2" key="1">
    <citation type="submission" date="2020-06" db="EMBL/GenBank/DDBJ databases">
        <authorList>
            <person name="Cao W.R."/>
        </authorList>
    </citation>
    <scope>NUCLEOTIDE SEQUENCE [LARGE SCALE GENOMIC DNA]</scope>
    <source>
        <strain evidence="1 2">B1Z28</strain>
    </source>
</reference>
<comment type="caution">
    <text evidence="1">The sequence shown here is derived from an EMBL/GenBank/DDBJ whole genome shotgun (WGS) entry which is preliminary data.</text>
</comment>
<organism evidence="1 2">
    <name type="scientific">Ruegeria haliotis</name>
    <dbReference type="NCBI Taxonomy" id="2747601"/>
    <lineage>
        <taxon>Bacteria</taxon>
        <taxon>Pseudomonadati</taxon>
        <taxon>Pseudomonadota</taxon>
        <taxon>Alphaproteobacteria</taxon>
        <taxon>Rhodobacterales</taxon>
        <taxon>Roseobacteraceae</taxon>
        <taxon>Ruegeria</taxon>
    </lineage>
</organism>
<dbReference type="Proteomes" id="UP000630805">
    <property type="component" value="Unassembled WGS sequence"/>
</dbReference>
<gene>
    <name evidence="1" type="ORF">HW561_20950</name>
</gene>
<proteinExistence type="predicted"/>
<accession>A0ABX2PVP1</accession>
<protein>
    <recommendedName>
        <fullName evidence="3">Tail protein P2 I</fullName>
    </recommendedName>
</protein>
<dbReference type="EMBL" id="JABXWT010000021">
    <property type="protein sequence ID" value="NVO58258.1"/>
    <property type="molecule type" value="Genomic_DNA"/>
</dbReference>
<dbReference type="RefSeq" id="WP_176867301.1">
    <property type="nucleotide sequence ID" value="NZ_JABXWT010000021.1"/>
</dbReference>